<reference evidence="1" key="1">
    <citation type="submission" date="2013-07" db="EMBL/GenBank/DDBJ databases">
        <title>The genome of an arbuscular mycorrhizal fungus provides insights into the evolution of the oldest plant symbiosis.</title>
        <authorList>
            <consortium name="DOE Joint Genome Institute"/>
            <person name="Tisserant E."/>
            <person name="Malbreil M."/>
            <person name="Kuo A."/>
            <person name="Kohler A."/>
            <person name="Symeonidi A."/>
            <person name="Balestrini R."/>
            <person name="Charron P."/>
            <person name="Duensing N."/>
            <person name="Frei-dit-Frey N."/>
            <person name="Gianinazzi-Pearson V."/>
            <person name="Gilbert B."/>
            <person name="Handa Y."/>
            <person name="Hijri M."/>
            <person name="Kaul R."/>
            <person name="Kawaguchi M."/>
            <person name="Krajinski F."/>
            <person name="Lammers P."/>
            <person name="Lapierre D."/>
            <person name="Masclaux F.G."/>
            <person name="Murat C."/>
            <person name="Morin E."/>
            <person name="Ndikumana S."/>
            <person name="Pagni M."/>
            <person name="Petitpierre D."/>
            <person name="Requena N."/>
            <person name="Rosikiewicz P."/>
            <person name="Riley R."/>
            <person name="Saito K."/>
            <person name="San Clemente H."/>
            <person name="Shapiro H."/>
            <person name="van Tuinen D."/>
            <person name="Becard G."/>
            <person name="Bonfante P."/>
            <person name="Paszkowski U."/>
            <person name="Shachar-Hill Y."/>
            <person name="Young J.P."/>
            <person name="Sanders I.R."/>
            <person name="Henrissat B."/>
            <person name="Rensing S.A."/>
            <person name="Grigoriev I.V."/>
            <person name="Corradi N."/>
            <person name="Roux C."/>
            <person name="Martin F."/>
        </authorList>
    </citation>
    <scope>NUCLEOTIDE SEQUENCE</scope>
    <source>
        <strain evidence="1">DAOM 197198</strain>
    </source>
</reference>
<protein>
    <submittedName>
        <fullName evidence="1">Uncharacterized protein</fullName>
    </submittedName>
</protein>
<evidence type="ECO:0000313" key="1">
    <source>
        <dbReference type="EMBL" id="ESA02908.1"/>
    </source>
</evidence>
<dbReference type="EMBL" id="KI295371">
    <property type="protein sequence ID" value="ESA02908.1"/>
    <property type="molecule type" value="Genomic_DNA"/>
</dbReference>
<dbReference type="AlphaFoldDB" id="U9T9A3"/>
<gene>
    <name evidence="1" type="ORF">GLOINDRAFT_6057</name>
</gene>
<dbReference type="HOGENOM" id="CLU_208700_0_0_1"/>
<name>U9T9A3_RHIID</name>
<sequence length="64" mass="7332">MAIFVSHIHLKKRKTNRICYQEKLLGDGSMDVKFVMNAIITHICIAKGIKKSQKEFISDVNVLK</sequence>
<proteinExistence type="predicted"/>
<accession>U9T9A3</accession>
<organism evidence="1">
    <name type="scientific">Rhizophagus irregularis (strain DAOM 181602 / DAOM 197198 / MUCL 43194)</name>
    <name type="common">Arbuscular mycorrhizal fungus</name>
    <name type="synonym">Glomus intraradices</name>
    <dbReference type="NCBI Taxonomy" id="747089"/>
    <lineage>
        <taxon>Eukaryota</taxon>
        <taxon>Fungi</taxon>
        <taxon>Fungi incertae sedis</taxon>
        <taxon>Mucoromycota</taxon>
        <taxon>Glomeromycotina</taxon>
        <taxon>Glomeromycetes</taxon>
        <taxon>Glomerales</taxon>
        <taxon>Glomeraceae</taxon>
        <taxon>Rhizophagus</taxon>
    </lineage>
</organism>